<keyword evidence="4" id="KW-0132">Cell division</keyword>
<dbReference type="GO" id="GO:0051301">
    <property type="term" value="P:cell division"/>
    <property type="evidence" value="ECO:0007669"/>
    <property type="project" value="UniProtKB-KW"/>
</dbReference>
<dbReference type="InterPro" id="IPR027417">
    <property type="entry name" value="P-loop_NTPase"/>
</dbReference>
<evidence type="ECO:0000256" key="3">
    <source>
        <dbReference type="ARBA" id="ARBA00022475"/>
    </source>
</evidence>
<feature type="region of interest" description="Disordered" evidence="14">
    <location>
        <begin position="1"/>
        <end position="30"/>
    </location>
</feature>
<dbReference type="PROSITE" id="PS50901">
    <property type="entry name" value="FTSK"/>
    <property type="match status" value="1"/>
</dbReference>
<proteinExistence type="inferred from homology"/>
<feature type="compositionally biased region" description="Basic and acidic residues" evidence="14">
    <location>
        <begin position="12"/>
        <end position="21"/>
    </location>
</feature>
<feature type="compositionally biased region" description="Polar residues" evidence="14">
    <location>
        <begin position="1"/>
        <end position="10"/>
    </location>
</feature>
<dbReference type="InterPro" id="IPR036388">
    <property type="entry name" value="WH-like_DNA-bd_sf"/>
</dbReference>
<feature type="transmembrane region" description="Helical" evidence="15">
    <location>
        <begin position="47"/>
        <end position="68"/>
    </location>
</feature>
<dbReference type="Pfam" id="PF01580">
    <property type="entry name" value="FtsK_SpoIIIE"/>
    <property type="match status" value="1"/>
</dbReference>
<evidence type="ECO:0000313" key="18">
    <source>
        <dbReference type="Proteomes" id="UP000199577"/>
    </source>
</evidence>
<feature type="domain" description="FtsK" evidence="16">
    <location>
        <begin position="508"/>
        <end position="713"/>
    </location>
</feature>
<keyword evidence="5 15" id="KW-0812">Transmembrane</keyword>
<evidence type="ECO:0000256" key="1">
    <source>
        <dbReference type="ARBA" id="ARBA00004651"/>
    </source>
</evidence>
<keyword evidence="3" id="KW-1003">Cell membrane</keyword>
<evidence type="ECO:0000256" key="8">
    <source>
        <dbReference type="ARBA" id="ARBA00022840"/>
    </source>
</evidence>
<keyword evidence="6 13" id="KW-0547">Nucleotide-binding</keyword>
<feature type="transmembrane region" description="Helical" evidence="15">
    <location>
        <begin position="120"/>
        <end position="143"/>
    </location>
</feature>
<protein>
    <submittedName>
        <fullName evidence="17">DNA segregation ATPase FtsK/SpoIIIE, S-DNA-T family</fullName>
    </submittedName>
</protein>
<dbReference type="GO" id="GO:0003677">
    <property type="term" value="F:DNA binding"/>
    <property type="evidence" value="ECO:0007669"/>
    <property type="project" value="UniProtKB-KW"/>
</dbReference>
<reference evidence="17 18" key="1">
    <citation type="submission" date="2016-10" db="EMBL/GenBank/DDBJ databases">
        <authorList>
            <person name="de Groot N.N."/>
        </authorList>
    </citation>
    <scope>NUCLEOTIDE SEQUENCE [LARGE SCALE GENOMIC DNA]</scope>
    <source>
        <strain evidence="17 18">DSM 22900</strain>
    </source>
</reference>
<dbReference type="CDD" id="cd01127">
    <property type="entry name" value="TrwB_TraG_TraD_VirD4"/>
    <property type="match status" value="1"/>
</dbReference>
<dbReference type="InterPro" id="IPR041027">
    <property type="entry name" value="FtsK_alpha"/>
</dbReference>
<evidence type="ECO:0000256" key="5">
    <source>
        <dbReference type="ARBA" id="ARBA00022692"/>
    </source>
</evidence>
<dbReference type="OrthoDB" id="9807790at2"/>
<evidence type="ECO:0000256" key="4">
    <source>
        <dbReference type="ARBA" id="ARBA00022618"/>
    </source>
</evidence>
<evidence type="ECO:0000256" key="9">
    <source>
        <dbReference type="ARBA" id="ARBA00022989"/>
    </source>
</evidence>
<evidence type="ECO:0000256" key="14">
    <source>
        <dbReference type="SAM" id="MobiDB-lite"/>
    </source>
</evidence>
<sequence length="865" mass="96443">MSGKGNSFRKNVQHDLEERSTARRKREQKPKPVRNLHLAWGGKAVKIAGLFSLVLSVYFLIAFISYLFTWKEDQSYVSAANGGWNTLFKTREELELAGINPPVVENWMGKFGALLAHQFIYKWFGVASFIFVAIFFVIGYRLLFKVKIVSIWKVFGYSVFALVFFSITLGFIHGFISDYPHFLEGEFGYWSNRLLQAQIGAPGVAGLLIFTILTVLIVFFNVDFKWGNKSPKPVFAGDSAEEKANNVRAGERYTHESEYRVDPVEFSLGRNNEGQENESATNRLRTPPTVQADGMEEKRPQNLSNAPKQPSEPPRDETEALDFSIEKPVEKPRNEVLSPPLAVSEIIEEKPSTADELVERVGQYDPKLDLSGYQYPTLDLLRDYGSGKITVNNHELEANKDKIVETLGNYNIEIAKIKATIGPTVTLYEIIPKPGVRISKIKNLEDDIALSLAALGIRIIAPMPGKGTIGIEVPNSHPEMVSMRSVLATEKFQHTDMDLPIALGRTISNEVYIADLAKMPHLLVAGATGQGKSVGINAILTSLLYKKHPAELKLVLVDPKKVELSLFKKIERHFLAKLPGEEDAIITDTKKVINTLNSLCIEMDARYDLLKNAQVRNLKEYNAKFINRRLNPEEGHRYLPFIVLIIDEFADLMMTAGKEVETPIARLAQLARAVGIHLVIATQRPSVNIITGTIKANFPARLAFRVLSKVDSRTILDSGGADQLIGRGDMLLATGSDLIRIQCAFVDTPEVEEISDFIGSQRGYPSAMLLPEYVGEDGEGGLEDFDLSDRDAMFEEAARLVVLHQQGSTSLIQRKLKLGYNRAGRIIDQLEAAGIVGPFEGSKAREVLFPDEYSLEQFLEGLKKD</sequence>
<keyword evidence="9 15" id="KW-1133">Transmembrane helix</keyword>
<dbReference type="GO" id="GO:0005524">
    <property type="term" value="F:ATP binding"/>
    <property type="evidence" value="ECO:0007669"/>
    <property type="project" value="UniProtKB-UniRule"/>
</dbReference>
<dbReference type="Gene3D" id="3.40.50.300">
    <property type="entry name" value="P-loop containing nucleotide triphosphate hydrolases"/>
    <property type="match status" value="1"/>
</dbReference>
<evidence type="ECO:0000256" key="15">
    <source>
        <dbReference type="SAM" id="Phobius"/>
    </source>
</evidence>
<feature type="transmembrane region" description="Helical" evidence="15">
    <location>
        <begin position="155"/>
        <end position="176"/>
    </location>
</feature>
<evidence type="ECO:0000259" key="16">
    <source>
        <dbReference type="PROSITE" id="PS50901"/>
    </source>
</evidence>
<keyword evidence="11 15" id="KW-0472">Membrane</keyword>
<dbReference type="InterPro" id="IPR050206">
    <property type="entry name" value="FtsK/SpoIIIE/SftA"/>
</dbReference>
<evidence type="ECO:0000256" key="13">
    <source>
        <dbReference type="PROSITE-ProRule" id="PRU00289"/>
    </source>
</evidence>
<evidence type="ECO:0000256" key="7">
    <source>
        <dbReference type="ARBA" id="ARBA00022829"/>
    </source>
</evidence>
<keyword evidence="7" id="KW-0159">Chromosome partition</keyword>
<dbReference type="AlphaFoldDB" id="A0A1I1F635"/>
<dbReference type="Gene3D" id="3.30.980.40">
    <property type="match status" value="1"/>
</dbReference>
<keyword evidence="8 13" id="KW-0067">ATP-binding</keyword>
<feature type="region of interest" description="Disordered" evidence="14">
    <location>
        <begin position="264"/>
        <end position="319"/>
    </location>
</feature>
<dbReference type="Pfam" id="PF13491">
    <property type="entry name" value="FtsK_4TM"/>
    <property type="match status" value="1"/>
</dbReference>
<dbReference type="GO" id="GO:0007059">
    <property type="term" value="P:chromosome segregation"/>
    <property type="evidence" value="ECO:0007669"/>
    <property type="project" value="UniProtKB-KW"/>
</dbReference>
<dbReference type="EMBL" id="FOLL01000002">
    <property type="protein sequence ID" value="SFB94784.1"/>
    <property type="molecule type" value="Genomic_DNA"/>
</dbReference>
<dbReference type="GO" id="GO:0005886">
    <property type="term" value="C:plasma membrane"/>
    <property type="evidence" value="ECO:0007669"/>
    <property type="project" value="UniProtKB-SubCell"/>
</dbReference>
<dbReference type="STRING" id="623281.SAMN05421747_102268"/>
<feature type="transmembrane region" description="Helical" evidence="15">
    <location>
        <begin position="196"/>
        <end position="222"/>
    </location>
</feature>
<dbReference type="InterPro" id="IPR018541">
    <property type="entry name" value="Ftsk_gamma"/>
</dbReference>
<dbReference type="PANTHER" id="PTHR22683:SF41">
    <property type="entry name" value="DNA TRANSLOCASE FTSK"/>
    <property type="match status" value="1"/>
</dbReference>
<dbReference type="SUPFAM" id="SSF46785">
    <property type="entry name" value="Winged helix' DNA-binding domain"/>
    <property type="match status" value="1"/>
</dbReference>
<keyword evidence="18" id="KW-1185">Reference proteome</keyword>
<evidence type="ECO:0000256" key="12">
    <source>
        <dbReference type="ARBA" id="ARBA00023306"/>
    </source>
</evidence>
<dbReference type="InterPro" id="IPR002543">
    <property type="entry name" value="FtsK_dom"/>
</dbReference>
<feature type="compositionally biased region" description="Polar residues" evidence="14">
    <location>
        <begin position="269"/>
        <end position="284"/>
    </location>
</feature>
<keyword evidence="12" id="KW-0131">Cell cycle</keyword>
<evidence type="ECO:0000313" key="17">
    <source>
        <dbReference type="EMBL" id="SFB94784.1"/>
    </source>
</evidence>
<dbReference type="RefSeq" id="WP_090971502.1">
    <property type="nucleotide sequence ID" value="NZ_FOLL01000002.1"/>
</dbReference>
<evidence type="ECO:0000256" key="6">
    <source>
        <dbReference type="ARBA" id="ARBA00022741"/>
    </source>
</evidence>
<organism evidence="17 18">
    <name type="scientific">Parapedobacter composti</name>
    <dbReference type="NCBI Taxonomy" id="623281"/>
    <lineage>
        <taxon>Bacteria</taxon>
        <taxon>Pseudomonadati</taxon>
        <taxon>Bacteroidota</taxon>
        <taxon>Sphingobacteriia</taxon>
        <taxon>Sphingobacteriales</taxon>
        <taxon>Sphingobacteriaceae</taxon>
        <taxon>Parapedobacter</taxon>
    </lineage>
</organism>
<evidence type="ECO:0000256" key="10">
    <source>
        <dbReference type="ARBA" id="ARBA00023125"/>
    </source>
</evidence>
<feature type="binding site" evidence="13">
    <location>
        <begin position="526"/>
        <end position="533"/>
    </location>
    <ligand>
        <name>ATP</name>
        <dbReference type="ChEBI" id="CHEBI:30616"/>
    </ligand>
</feature>
<dbReference type="Pfam" id="PF17854">
    <property type="entry name" value="FtsK_alpha"/>
    <property type="match status" value="1"/>
</dbReference>
<dbReference type="Gene3D" id="1.10.10.10">
    <property type="entry name" value="Winged helix-like DNA-binding domain superfamily/Winged helix DNA-binding domain"/>
    <property type="match status" value="1"/>
</dbReference>
<keyword evidence="10" id="KW-0238">DNA-binding</keyword>
<dbReference type="SMART" id="SM00843">
    <property type="entry name" value="Ftsk_gamma"/>
    <property type="match status" value="1"/>
</dbReference>
<name>A0A1I1F635_9SPHI</name>
<dbReference type="InterPro" id="IPR036390">
    <property type="entry name" value="WH_DNA-bd_sf"/>
</dbReference>
<comment type="subcellular location">
    <subcellularLocation>
        <location evidence="1">Cell membrane</location>
        <topology evidence="1">Multi-pass membrane protein</topology>
    </subcellularLocation>
</comment>
<accession>A0A1I1F635</accession>
<dbReference type="Proteomes" id="UP000199577">
    <property type="component" value="Unassembled WGS sequence"/>
</dbReference>
<dbReference type="InterPro" id="IPR025199">
    <property type="entry name" value="FtsK_4TM"/>
</dbReference>
<gene>
    <name evidence="17" type="ORF">SAMN05421747_102268</name>
</gene>
<dbReference type="PANTHER" id="PTHR22683">
    <property type="entry name" value="SPORULATION PROTEIN RELATED"/>
    <property type="match status" value="1"/>
</dbReference>
<dbReference type="Pfam" id="PF09397">
    <property type="entry name" value="FtsK_gamma"/>
    <property type="match status" value="1"/>
</dbReference>
<evidence type="ECO:0000256" key="2">
    <source>
        <dbReference type="ARBA" id="ARBA00006474"/>
    </source>
</evidence>
<dbReference type="SUPFAM" id="SSF52540">
    <property type="entry name" value="P-loop containing nucleoside triphosphate hydrolases"/>
    <property type="match status" value="1"/>
</dbReference>
<evidence type="ECO:0000256" key="11">
    <source>
        <dbReference type="ARBA" id="ARBA00023136"/>
    </source>
</evidence>
<comment type="similarity">
    <text evidence="2">Belongs to the FtsK/SpoIIIE/SftA family.</text>
</comment>